<organism evidence="1 2">
    <name type="scientific">Microbulbifer spongiae</name>
    <dbReference type="NCBI Taxonomy" id="2944933"/>
    <lineage>
        <taxon>Bacteria</taxon>
        <taxon>Pseudomonadati</taxon>
        <taxon>Pseudomonadota</taxon>
        <taxon>Gammaproteobacteria</taxon>
        <taxon>Cellvibrionales</taxon>
        <taxon>Microbulbiferaceae</taxon>
        <taxon>Microbulbifer</taxon>
    </lineage>
</organism>
<keyword evidence="2" id="KW-1185">Reference proteome</keyword>
<protein>
    <submittedName>
        <fullName evidence="1">Uncharacterized protein</fullName>
    </submittedName>
</protein>
<dbReference type="EMBL" id="CP098023">
    <property type="protein sequence ID" value="WKD48951.1"/>
    <property type="molecule type" value="Genomic_DNA"/>
</dbReference>
<proteinExistence type="predicted"/>
<dbReference type="Proteomes" id="UP001321520">
    <property type="component" value="Chromosome"/>
</dbReference>
<evidence type="ECO:0000313" key="1">
    <source>
        <dbReference type="EMBL" id="WKD48951.1"/>
    </source>
</evidence>
<sequence>MLEAKVKFFDIKKCGFYLRGSDQTEFSGLHDTLQQLSLWAVDGREFINTTTYEADPDNDLRNTYFCNWHTNKVTKDSILILWNEVPNDNGVIYGMSPMERPGSTSMLTTGFGNRPVIPGFPSYFWFVPEKNVFATLKFNHSIQGKSNLDRFLNGFLANKSPYRVIDEEGTVIGYSKNGQPSDHSARIHAKFYALGRKQEELEAELLTNLHRIRRIVKRETLQYTVKDDRLALERFFSGLLSNTPTFTQVRAITHELQFEPTEQQLRQIISNYAELNTASSIRNAGFVYNNGKRVMLNGTSVAFTAEINAQRKDNQIMTPQSLLATITSQRQDLLRPLEQPAFEIEEVAAQ</sequence>
<accession>A0ABY9EDY0</accession>
<evidence type="ECO:0000313" key="2">
    <source>
        <dbReference type="Proteomes" id="UP001321520"/>
    </source>
</evidence>
<dbReference type="RefSeq" id="WP_301414736.1">
    <property type="nucleotide sequence ID" value="NZ_CP098023.1"/>
</dbReference>
<reference evidence="1 2" key="1">
    <citation type="submission" date="2022-05" db="EMBL/GenBank/DDBJ databases">
        <title>Microbulbifer sp. nov., isolated from sponge.</title>
        <authorList>
            <person name="Gao L."/>
        </authorList>
    </citation>
    <scope>NUCLEOTIDE SEQUENCE [LARGE SCALE GENOMIC DNA]</scope>
    <source>
        <strain evidence="1 2">MI-G</strain>
    </source>
</reference>
<name>A0ABY9EDY0_9GAMM</name>
<gene>
    <name evidence="1" type="ORF">M8T91_13760</name>
</gene>